<keyword evidence="3 10" id="KW-0812">Transmembrane</keyword>
<feature type="region of interest" description="Disordered" evidence="11">
    <location>
        <begin position="411"/>
        <end position="430"/>
    </location>
</feature>
<comment type="subcellular location">
    <subcellularLocation>
        <location evidence="1">Cell membrane</location>
        <topology evidence="1">Multi-pass membrane protein</topology>
    </subcellularLocation>
</comment>
<evidence type="ECO:0000256" key="10">
    <source>
        <dbReference type="RuleBase" id="RU000688"/>
    </source>
</evidence>
<dbReference type="SUPFAM" id="SSF81321">
    <property type="entry name" value="Family A G protein-coupled receptor-like"/>
    <property type="match status" value="1"/>
</dbReference>
<feature type="transmembrane region" description="Helical" evidence="12">
    <location>
        <begin position="346"/>
        <end position="368"/>
    </location>
</feature>
<dbReference type="GO" id="GO:0071880">
    <property type="term" value="P:adenylate cyclase-activating adrenergic receptor signaling pathway"/>
    <property type="evidence" value="ECO:0007669"/>
    <property type="project" value="TreeGrafter"/>
</dbReference>
<keyword evidence="9 10" id="KW-0807">Transducer</keyword>
<evidence type="ECO:0000313" key="14">
    <source>
        <dbReference type="EMBL" id="BAA22404.1"/>
    </source>
</evidence>
<dbReference type="PROSITE" id="PS50262">
    <property type="entry name" value="G_PROTEIN_RECEP_F1_2"/>
    <property type="match status" value="1"/>
</dbReference>
<dbReference type="PANTHER" id="PTHR24248:SF199">
    <property type="entry name" value="IP13425P-RELATED"/>
    <property type="match status" value="1"/>
</dbReference>
<feature type="domain" description="G-protein coupled receptors family 1 profile" evidence="13">
    <location>
        <begin position="54"/>
        <end position="367"/>
    </location>
</feature>
<dbReference type="CDD" id="cd15329">
    <property type="entry name" value="7tmA_5-HT7"/>
    <property type="match status" value="1"/>
</dbReference>
<dbReference type="PRINTS" id="PR00237">
    <property type="entry name" value="GPCRRHODOPSN"/>
</dbReference>
<evidence type="ECO:0000256" key="2">
    <source>
        <dbReference type="ARBA" id="ARBA00022475"/>
    </source>
</evidence>
<name>O15970_DUGJA</name>
<dbReference type="SMART" id="SM01381">
    <property type="entry name" value="7TM_GPCR_Srsx"/>
    <property type="match status" value="1"/>
</dbReference>
<evidence type="ECO:0000256" key="4">
    <source>
        <dbReference type="ARBA" id="ARBA00022989"/>
    </source>
</evidence>
<evidence type="ECO:0000256" key="11">
    <source>
        <dbReference type="SAM" id="MobiDB-lite"/>
    </source>
</evidence>
<evidence type="ECO:0000256" key="3">
    <source>
        <dbReference type="ARBA" id="ARBA00022692"/>
    </source>
</evidence>
<dbReference type="InterPro" id="IPR017452">
    <property type="entry name" value="GPCR_Rhodpsn_7TM"/>
</dbReference>
<keyword evidence="6 12" id="KW-0472">Membrane</keyword>
<evidence type="ECO:0000256" key="8">
    <source>
        <dbReference type="ARBA" id="ARBA00023170"/>
    </source>
</evidence>
<reference evidence="14" key="1">
    <citation type="journal article" date="1997" name="Gene">
        <title>Molecular identification of a G protein-coupled receptor family which is expressed in planarians.</title>
        <authorList>
            <person name="Saitoh O."/>
            <person name="Yuruzume E."/>
            <person name="Watanabe K."/>
            <person name="Nakata H."/>
        </authorList>
    </citation>
    <scope>NUCLEOTIDE SEQUENCE</scope>
</reference>
<dbReference type="AlphaFoldDB" id="O15970"/>
<keyword evidence="2" id="KW-1003">Cell membrane</keyword>
<evidence type="ECO:0000256" key="1">
    <source>
        <dbReference type="ARBA" id="ARBA00004651"/>
    </source>
</evidence>
<evidence type="ECO:0000256" key="9">
    <source>
        <dbReference type="ARBA" id="ARBA00023224"/>
    </source>
</evidence>
<dbReference type="GO" id="GO:0005886">
    <property type="term" value="C:plasma membrane"/>
    <property type="evidence" value="ECO:0007669"/>
    <property type="project" value="UniProtKB-SubCell"/>
</dbReference>
<feature type="transmembrane region" description="Helical" evidence="12">
    <location>
        <begin position="113"/>
        <end position="134"/>
    </location>
</feature>
<dbReference type="Pfam" id="PF00001">
    <property type="entry name" value="7tm_1"/>
    <property type="match status" value="1"/>
</dbReference>
<feature type="transmembrane region" description="Helical" evidence="12">
    <location>
        <begin position="306"/>
        <end position="326"/>
    </location>
</feature>
<keyword evidence="7" id="KW-1015">Disulfide bond</keyword>
<feature type="transmembrane region" description="Helical" evidence="12">
    <location>
        <begin position="192"/>
        <end position="214"/>
    </location>
</feature>
<dbReference type="PROSITE" id="PS00237">
    <property type="entry name" value="G_PROTEIN_RECEP_F1_1"/>
    <property type="match status" value="1"/>
</dbReference>
<comment type="similarity">
    <text evidence="10">Belongs to the G-protein coupled receptor 1 family.</text>
</comment>
<feature type="transmembrane region" description="Helical" evidence="12">
    <location>
        <begin position="38"/>
        <end position="62"/>
    </location>
</feature>
<evidence type="ECO:0000259" key="13">
    <source>
        <dbReference type="PROSITE" id="PS50262"/>
    </source>
</evidence>
<dbReference type="InterPro" id="IPR000276">
    <property type="entry name" value="GPCR_Rhodpsn"/>
</dbReference>
<evidence type="ECO:0000256" key="12">
    <source>
        <dbReference type="SAM" id="Phobius"/>
    </source>
</evidence>
<keyword evidence="8 10" id="KW-0675">Receptor</keyword>
<dbReference type="GO" id="GO:0043410">
    <property type="term" value="P:positive regulation of MAPK cascade"/>
    <property type="evidence" value="ECO:0007669"/>
    <property type="project" value="TreeGrafter"/>
</dbReference>
<accession>O15970</accession>
<keyword evidence="5 10" id="KW-0297">G-protein coupled receptor</keyword>
<organism evidence="14">
    <name type="scientific">Dugesia japonica</name>
    <name type="common">Planarian</name>
    <dbReference type="NCBI Taxonomy" id="6161"/>
    <lineage>
        <taxon>Eukaryota</taxon>
        <taxon>Metazoa</taxon>
        <taxon>Spiralia</taxon>
        <taxon>Lophotrochozoa</taxon>
        <taxon>Platyhelminthes</taxon>
        <taxon>Rhabditophora</taxon>
        <taxon>Seriata</taxon>
        <taxon>Tricladida</taxon>
        <taxon>Continenticola</taxon>
        <taxon>Geoplanoidea</taxon>
        <taxon>Dugesiidae</taxon>
        <taxon>Dugesia</taxon>
    </lineage>
</organism>
<proteinExistence type="evidence at transcript level"/>
<feature type="compositionally biased region" description="Polar residues" evidence="11">
    <location>
        <begin position="411"/>
        <end position="427"/>
    </location>
</feature>
<dbReference type="Gene3D" id="1.20.1070.10">
    <property type="entry name" value="Rhodopsin 7-helix transmembrane proteins"/>
    <property type="match status" value="1"/>
</dbReference>
<keyword evidence="4 12" id="KW-1133">Transmembrane helix</keyword>
<protein>
    <submittedName>
        <fullName evidence="14">Serotonin receptor-like planarian receptor 1</fullName>
    </submittedName>
</protein>
<evidence type="ECO:0000256" key="7">
    <source>
        <dbReference type="ARBA" id="ARBA00023157"/>
    </source>
</evidence>
<dbReference type="PANTHER" id="PTHR24248">
    <property type="entry name" value="ADRENERGIC RECEPTOR-RELATED G-PROTEIN COUPLED RECEPTOR"/>
    <property type="match status" value="1"/>
</dbReference>
<dbReference type="GO" id="GO:0004993">
    <property type="term" value="F:G protein-coupled serotonin receptor activity"/>
    <property type="evidence" value="ECO:0007669"/>
    <property type="project" value="UniProtKB-ARBA"/>
</dbReference>
<evidence type="ECO:0000256" key="6">
    <source>
        <dbReference type="ARBA" id="ARBA00023136"/>
    </source>
</evidence>
<sequence length="525" mass="59178">MSTINSTNCTFYFQLASKNNSAVQVPFYCIKFSFEFEVFLIIVLTIFLVGTAGGNLLVISSVAIVKKLQTSSNFLIVNLACSDFLVSILVLPGAVHQVIYRGQWPFSEILCDIFISFDVILCTSSILNLCAISIDRYLVITRPLQYAVNRTPARIGTMVAISWVTSALISIPPMFGLKETFIPGQCNYSDNLIYQIYATFGAFYIPLIVMLILYGRIFKLAREMAQNDAKLKIGISPNSSDKEQHSHLRIVDSHICNTPNGQMNLSLYSGSLCSISKSNNLSDSSPNKVNLRNRVKLKSSTETKAITTLGVIMGCFTICWLPFFLIQISKPVLKVANVDSMNYFPIWLIELCLWLGYFNSFLNPIIYAKFNREFRTPFKQILLCKCNSINARLRSETFVQEYGLPNSSAPTKRGSFDQTSLNNGSFTKNRRRRTPGVLRQNPHLNNCKIENSRKIYECSLINKTNKFPPESSVLLNSIANGNTKPVKKDTDDNPFHFSDQISPNCSINDQRSEKMFMILVQHLNL</sequence>
<evidence type="ECO:0000256" key="5">
    <source>
        <dbReference type="ARBA" id="ARBA00023040"/>
    </source>
</evidence>
<dbReference type="EMBL" id="AB004541">
    <property type="protein sequence ID" value="BAA22404.1"/>
    <property type="molecule type" value="mRNA"/>
</dbReference>
<feature type="transmembrane region" description="Helical" evidence="12">
    <location>
        <begin position="155"/>
        <end position="172"/>
    </location>
</feature>
<feature type="transmembrane region" description="Helical" evidence="12">
    <location>
        <begin position="74"/>
        <end position="93"/>
    </location>
</feature>